<evidence type="ECO:0000313" key="1">
    <source>
        <dbReference type="EMBL" id="QGY01219.1"/>
    </source>
</evidence>
<evidence type="ECO:0000313" key="2">
    <source>
        <dbReference type="Proteomes" id="UP000012488"/>
    </source>
</evidence>
<organism evidence="1 2">
    <name type="scientific">Methylobacterium mesophilicum SR1.6/6</name>
    <dbReference type="NCBI Taxonomy" id="908290"/>
    <lineage>
        <taxon>Bacteria</taxon>
        <taxon>Pseudomonadati</taxon>
        <taxon>Pseudomonadota</taxon>
        <taxon>Alphaproteobacteria</taxon>
        <taxon>Hyphomicrobiales</taxon>
        <taxon>Methylobacteriaceae</taxon>
        <taxon>Methylobacterium</taxon>
    </lineage>
</organism>
<evidence type="ECO:0008006" key="3">
    <source>
        <dbReference type="Google" id="ProtNLM"/>
    </source>
</evidence>
<name>A0A6B9FGH7_9HYPH</name>
<gene>
    <name evidence="1" type="ORF">MMSR116_04345</name>
</gene>
<dbReference type="GO" id="GO:0009055">
    <property type="term" value="F:electron transfer activity"/>
    <property type="evidence" value="ECO:0007669"/>
    <property type="project" value="InterPro"/>
</dbReference>
<accession>A0A6B9FGH7</accession>
<dbReference type="AlphaFoldDB" id="A0A6B9FGH7"/>
<dbReference type="RefSeq" id="WP_010687197.1">
    <property type="nucleotide sequence ID" value="NZ_CP043538.1"/>
</dbReference>
<dbReference type="Gene3D" id="1.10.760.10">
    <property type="entry name" value="Cytochrome c-like domain"/>
    <property type="match status" value="1"/>
</dbReference>
<dbReference type="InterPro" id="IPR036909">
    <property type="entry name" value="Cyt_c-like_dom_sf"/>
</dbReference>
<dbReference type="EMBL" id="CP043538">
    <property type="protein sequence ID" value="QGY01219.1"/>
    <property type="molecule type" value="Genomic_DNA"/>
</dbReference>
<reference evidence="1 2" key="1">
    <citation type="journal article" date="2012" name="Genet. Mol. Biol.">
        <title>Analysis of 16S rRNA and mxaF genes revealing insights into Methylobacterium niche-specific plant association.</title>
        <authorList>
            <person name="Dourado M.N."/>
            <person name="Andreote F.D."/>
            <person name="Dini-Andreote F."/>
            <person name="Conti R."/>
            <person name="Araujo J.M."/>
            <person name="Araujo W.L."/>
        </authorList>
    </citation>
    <scope>NUCLEOTIDE SEQUENCE [LARGE SCALE GENOMIC DNA]</scope>
    <source>
        <strain evidence="1 2">SR1.6/6</strain>
    </source>
</reference>
<dbReference type="GO" id="GO:0020037">
    <property type="term" value="F:heme binding"/>
    <property type="evidence" value="ECO:0007669"/>
    <property type="project" value="InterPro"/>
</dbReference>
<proteinExistence type="predicted"/>
<reference evidence="1 2" key="2">
    <citation type="journal article" date="2013" name="Genome Announc.">
        <title>Draft Genome Sequence of Methylobacterium mesophilicum Strain SR1.6/6, Isolated from Citrus sinensis.</title>
        <authorList>
            <person name="Marinho Almeida D."/>
            <person name="Dini-Andreote F."/>
            <person name="Camargo Neves A.A."/>
            <person name="Juca Ramos R.T."/>
            <person name="Andreote F.D."/>
            <person name="Carneiro A.R."/>
            <person name="Oliveira de Souza Lima A."/>
            <person name="Caracciolo Gomes de Sa P.H."/>
            <person name="Ribeiro Barbosa M.S."/>
            <person name="Araujo W.L."/>
            <person name="Silva A."/>
        </authorList>
    </citation>
    <scope>NUCLEOTIDE SEQUENCE [LARGE SCALE GENOMIC DNA]</scope>
    <source>
        <strain evidence="1 2">SR1.6/6</strain>
    </source>
</reference>
<dbReference type="SUPFAM" id="SSF46626">
    <property type="entry name" value="Cytochrome c"/>
    <property type="match status" value="1"/>
</dbReference>
<dbReference type="KEGG" id="mmes:MMSR116_04345"/>
<dbReference type="OrthoDB" id="9805828at2"/>
<protein>
    <recommendedName>
        <fullName evidence="3">Cytochrome C</fullName>
    </recommendedName>
</protein>
<dbReference type="Proteomes" id="UP000012488">
    <property type="component" value="Chromosome"/>
</dbReference>
<sequence>MLLLASPAAAQDTSPFPPGENAALVKQTCSGCHDGRLVVSKQYDDQSARRYWRVMMGTDPESDDARKVITYLTTVLGVSDDGGPDAIR</sequence>